<proteinExistence type="predicted"/>
<organism evidence="2 3">
    <name type="scientific">Trifolium medium</name>
    <dbReference type="NCBI Taxonomy" id="97028"/>
    <lineage>
        <taxon>Eukaryota</taxon>
        <taxon>Viridiplantae</taxon>
        <taxon>Streptophyta</taxon>
        <taxon>Embryophyta</taxon>
        <taxon>Tracheophyta</taxon>
        <taxon>Spermatophyta</taxon>
        <taxon>Magnoliopsida</taxon>
        <taxon>eudicotyledons</taxon>
        <taxon>Gunneridae</taxon>
        <taxon>Pentapetalae</taxon>
        <taxon>rosids</taxon>
        <taxon>fabids</taxon>
        <taxon>Fabales</taxon>
        <taxon>Fabaceae</taxon>
        <taxon>Papilionoideae</taxon>
        <taxon>50 kb inversion clade</taxon>
        <taxon>NPAAA clade</taxon>
        <taxon>Hologalegina</taxon>
        <taxon>IRL clade</taxon>
        <taxon>Trifolieae</taxon>
        <taxon>Trifolium</taxon>
    </lineage>
</organism>
<evidence type="ECO:0000313" key="3">
    <source>
        <dbReference type="Proteomes" id="UP000265520"/>
    </source>
</evidence>
<accession>A0A392VQU1</accession>
<feature type="region of interest" description="Disordered" evidence="1">
    <location>
        <begin position="1"/>
        <end position="32"/>
    </location>
</feature>
<sequence length="56" mass="6568">MTETKPPSKQTQRSNRAVVSFAAPQQTQTPTKEMRLYDPEKKENFTTEFRNYEDDA</sequence>
<feature type="non-terminal residue" evidence="2">
    <location>
        <position position="56"/>
    </location>
</feature>
<reference evidence="2 3" key="1">
    <citation type="journal article" date="2018" name="Front. Plant Sci.">
        <title>Red Clover (Trifolium pratense) and Zigzag Clover (T. medium) - A Picture of Genomic Similarities and Differences.</title>
        <authorList>
            <person name="Dluhosova J."/>
            <person name="Istvanek J."/>
            <person name="Nedelnik J."/>
            <person name="Repkova J."/>
        </authorList>
    </citation>
    <scope>NUCLEOTIDE SEQUENCE [LARGE SCALE GENOMIC DNA]</scope>
    <source>
        <strain evidence="3">cv. 10/8</strain>
        <tissue evidence="2">Leaf</tissue>
    </source>
</reference>
<evidence type="ECO:0000256" key="1">
    <source>
        <dbReference type="SAM" id="MobiDB-lite"/>
    </source>
</evidence>
<keyword evidence="3" id="KW-1185">Reference proteome</keyword>
<dbReference type="Proteomes" id="UP000265520">
    <property type="component" value="Unassembled WGS sequence"/>
</dbReference>
<protein>
    <submittedName>
        <fullName evidence="2">Uncharacterized protein</fullName>
    </submittedName>
</protein>
<evidence type="ECO:0000313" key="2">
    <source>
        <dbReference type="EMBL" id="MCI90686.1"/>
    </source>
</evidence>
<comment type="caution">
    <text evidence="2">The sequence shown here is derived from an EMBL/GenBank/DDBJ whole genome shotgun (WGS) entry which is preliminary data.</text>
</comment>
<name>A0A392VQU1_9FABA</name>
<dbReference type="AlphaFoldDB" id="A0A392VQU1"/>
<feature type="compositionally biased region" description="Polar residues" evidence="1">
    <location>
        <begin position="1"/>
        <end position="31"/>
    </location>
</feature>
<dbReference type="EMBL" id="LXQA011251306">
    <property type="protein sequence ID" value="MCI90686.1"/>
    <property type="molecule type" value="Genomic_DNA"/>
</dbReference>